<evidence type="ECO:0000313" key="3">
    <source>
        <dbReference type="Proteomes" id="UP000295132"/>
    </source>
</evidence>
<dbReference type="Gene3D" id="3.30.429.10">
    <property type="entry name" value="Macrophage Migration Inhibitory Factor"/>
    <property type="match status" value="1"/>
</dbReference>
<gene>
    <name evidence="2" type="ORF">E2K98_24090</name>
    <name evidence="1" type="ORF">RCG21_22055</name>
</gene>
<reference evidence="2 3" key="1">
    <citation type="submission" date="2019-03" db="EMBL/GenBank/DDBJ databases">
        <title>Bacillus niacini sp. nov. a Nicotinate-Metabolizing Mesophile Isolated from Soil.</title>
        <authorList>
            <person name="Zhang G."/>
        </authorList>
    </citation>
    <scope>NUCLEOTIDE SEQUENCE [LARGE SCALE GENOMIC DNA]</scope>
    <source>
        <strain evidence="2 3">WN066</strain>
    </source>
</reference>
<dbReference type="RefSeq" id="WP_133338710.1">
    <property type="nucleotide sequence ID" value="NZ_JAVGVR010000001.1"/>
</dbReference>
<dbReference type="InterPro" id="IPR015017">
    <property type="entry name" value="DUF1904"/>
</dbReference>
<organism evidence="2 3">
    <name type="scientific">Bacillus salipaludis</name>
    <dbReference type="NCBI Taxonomy" id="2547811"/>
    <lineage>
        <taxon>Bacteria</taxon>
        <taxon>Bacillati</taxon>
        <taxon>Bacillota</taxon>
        <taxon>Bacilli</taxon>
        <taxon>Bacillales</taxon>
        <taxon>Bacillaceae</taxon>
        <taxon>Bacillus</taxon>
    </lineage>
</organism>
<reference evidence="1" key="2">
    <citation type="submission" date="2023-08" db="EMBL/GenBank/DDBJ databases">
        <title>Nitrogen cycling bacteria in agricultural field soils.</title>
        <authorList>
            <person name="Jang J."/>
        </authorList>
    </citation>
    <scope>NUCLEOTIDE SEQUENCE</scope>
    <source>
        <strain evidence="1">PS3-36</strain>
    </source>
</reference>
<evidence type="ECO:0000313" key="2">
    <source>
        <dbReference type="EMBL" id="TDK58308.1"/>
    </source>
</evidence>
<sequence length="111" mass="12733">MPHLFIRGITVEQVKTISKPLVQELADLCACGTDNFTLEVVHSTFVFDGNEVPGYPFIEVKWFERGQEIRDEFANIITKQVHSLEIPEVEVAFSTFRESDYYLNGKSFAEE</sequence>
<accession>A0A4R5VKP8</accession>
<comment type="caution">
    <text evidence="2">The sequence shown here is derived from an EMBL/GenBank/DDBJ whole genome shotgun (WGS) entry which is preliminary data.</text>
</comment>
<dbReference type="Proteomes" id="UP000295132">
    <property type="component" value="Unassembled WGS sequence"/>
</dbReference>
<dbReference type="Proteomes" id="UP001178888">
    <property type="component" value="Unassembled WGS sequence"/>
</dbReference>
<dbReference type="AlphaFoldDB" id="A0A4R5VKP8"/>
<dbReference type="EMBL" id="SMYO01000015">
    <property type="protein sequence ID" value="TDK58308.1"/>
    <property type="molecule type" value="Genomic_DNA"/>
</dbReference>
<dbReference type="SUPFAM" id="SSF55331">
    <property type="entry name" value="Tautomerase/MIF"/>
    <property type="match status" value="1"/>
</dbReference>
<name>A0A4R5VKP8_9BACI</name>
<evidence type="ECO:0000313" key="1">
    <source>
        <dbReference type="EMBL" id="MDQ6598996.1"/>
    </source>
</evidence>
<evidence type="ECO:0000313" key="4">
    <source>
        <dbReference type="Proteomes" id="UP001178888"/>
    </source>
</evidence>
<dbReference type="InterPro" id="IPR014347">
    <property type="entry name" value="Tautomerase/MIF_sf"/>
</dbReference>
<dbReference type="Pfam" id="PF08921">
    <property type="entry name" value="DUF1904"/>
    <property type="match status" value="1"/>
</dbReference>
<protein>
    <submittedName>
        <fullName evidence="2">DUF1904 family protein</fullName>
    </submittedName>
</protein>
<keyword evidence="4" id="KW-1185">Reference proteome</keyword>
<proteinExistence type="predicted"/>
<dbReference type="EMBL" id="JAVGVR010000001">
    <property type="protein sequence ID" value="MDQ6598996.1"/>
    <property type="molecule type" value="Genomic_DNA"/>
</dbReference>